<gene>
    <name evidence="5" type="ORF">J2S01_002364</name>
</gene>
<accession>A0ABT9Y9Y8</accession>
<dbReference type="Gene3D" id="3.40.1410.10">
    <property type="entry name" value="Chorismate lyase-like"/>
    <property type="match status" value="1"/>
</dbReference>
<dbReference type="PANTHER" id="PTHR44846:SF1">
    <property type="entry name" value="MANNOSYL-D-GLYCERATE TRANSPORT_METABOLISM SYSTEM REPRESSOR MNGR-RELATED"/>
    <property type="match status" value="1"/>
</dbReference>
<keyword evidence="6" id="KW-1185">Reference proteome</keyword>
<evidence type="ECO:0000313" key="6">
    <source>
        <dbReference type="Proteomes" id="UP001239167"/>
    </source>
</evidence>
<reference evidence="5 6" key="1">
    <citation type="submission" date="2023-07" db="EMBL/GenBank/DDBJ databases">
        <title>Genomic Encyclopedia of Type Strains, Phase IV (KMG-IV): sequencing the most valuable type-strain genomes for metagenomic binning, comparative biology and taxonomic classification.</title>
        <authorList>
            <person name="Goeker M."/>
        </authorList>
    </citation>
    <scope>NUCLEOTIDE SEQUENCE [LARGE SCALE GENOMIC DNA]</scope>
    <source>
        <strain evidence="5 6">DSM 16980</strain>
    </source>
</reference>
<dbReference type="RefSeq" id="WP_307224923.1">
    <property type="nucleotide sequence ID" value="NZ_CP116940.1"/>
</dbReference>
<dbReference type="InterPro" id="IPR050679">
    <property type="entry name" value="Bact_HTH_transcr_reg"/>
</dbReference>
<dbReference type="InterPro" id="IPR036388">
    <property type="entry name" value="WH-like_DNA-bd_sf"/>
</dbReference>
<feature type="domain" description="HTH gntR-type" evidence="4">
    <location>
        <begin position="9"/>
        <end position="77"/>
    </location>
</feature>
<dbReference type="InterPro" id="IPR036390">
    <property type="entry name" value="WH_DNA-bd_sf"/>
</dbReference>
<organism evidence="5 6">
    <name type="scientific">Pectinatus haikarae</name>
    <dbReference type="NCBI Taxonomy" id="349096"/>
    <lineage>
        <taxon>Bacteria</taxon>
        <taxon>Bacillati</taxon>
        <taxon>Bacillota</taxon>
        <taxon>Negativicutes</taxon>
        <taxon>Selenomonadales</taxon>
        <taxon>Selenomonadaceae</taxon>
        <taxon>Pectinatus</taxon>
    </lineage>
</organism>
<evidence type="ECO:0000256" key="3">
    <source>
        <dbReference type="ARBA" id="ARBA00023163"/>
    </source>
</evidence>
<dbReference type="Proteomes" id="UP001239167">
    <property type="component" value="Unassembled WGS sequence"/>
</dbReference>
<dbReference type="SMART" id="SM00866">
    <property type="entry name" value="UTRA"/>
    <property type="match status" value="1"/>
</dbReference>
<proteinExistence type="predicted"/>
<dbReference type="SUPFAM" id="SSF64288">
    <property type="entry name" value="Chorismate lyase-like"/>
    <property type="match status" value="1"/>
</dbReference>
<evidence type="ECO:0000256" key="1">
    <source>
        <dbReference type="ARBA" id="ARBA00023015"/>
    </source>
</evidence>
<dbReference type="InterPro" id="IPR000524">
    <property type="entry name" value="Tscrpt_reg_HTH_GntR"/>
</dbReference>
<sequence length="242" mass="28001">MIIDRDNGVPYYIQLMELLRKQIAAGILQEGQRILSEVEMGKVYRINRHTVRQAIDELCRLGELYKIRGRGTFIAKALLDTVEYQLSAKNRFTENIKKIGATPSTKILQTNEIIAPEKVRKALDLDHDERVYFHYVQRSINERPFLIGQAFLPVKYFLNALPYLNVLESMSEFYAKYNINYERAKSTIQAVFPTKEEALLLDIPRNMPVLKVKKLMKSQTGIMIAYGISCYRSDVAELSISW</sequence>
<name>A0ABT9Y9Y8_9FIRM</name>
<dbReference type="CDD" id="cd07377">
    <property type="entry name" value="WHTH_GntR"/>
    <property type="match status" value="1"/>
</dbReference>
<evidence type="ECO:0000259" key="4">
    <source>
        <dbReference type="PROSITE" id="PS50949"/>
    </source>
</evidence>
<dbReference type="SMART" id="SM00345">
    <property type="entry name" value="HTH_GNTR"/>
    <property type="match status" value="1"/>
</dbReference>
<dbReference type="Pfam" id="PF00392">
    <property type="entry name" value="GntR"/>
    <property type="match status" value="1"/>
</dbReference>
<dbReference type="InterPro" id="IPR011663">
    <property type="entry name" value="UTRA"/>
</dbReference>
<keyword evidence="3" id="KW-0804">Transcription</keyword>
<dbReference type="Gene3D" id="1.10.10.10">
    <property type="entry name" value="Winged helix-like DNA-binding domain superfamily/Winged helix DNA-binding domain"/>
    <property type="match status" value="1"/>
</dbReference>
<protein>
    <submittedName>
        <fullName evidence="5">GntR family transcriptional regulator</fullName>
    </submittedName>
</protein>
<dbReference type="SUPFAM" id="SSF46785">
    <property type="entry name" value="Winged helix' DNA-binding domain"/>
    <property type="match status" value="1"/>
</dbReference>
<dbReference type="PROSITE" id="PS50949">
    <property type="entry name" value="HTH_GNTR"/>
    <property type="match status" value="1"/>
</dbReference>
<dbReference type="Pfam" id="PF07702">
    <property type="entry name" value="UTRA"/>
    <property type="match status" value="1"/>
</dbReference>
<dbReference type="PANTHER" id="PTHR44846">
    <property type="entry name" value="MANNOSYL-D-GLYCERATE TRANSPORT/METABOLISM SYSTEM REPRESSOR MNGR-RELATED"/>
    <property type="match status" value="1"/>
</dbReference>
<dbReference type="EMBL" id="JAUSUE010000019">
    <property type="protein sequence ID" value="MDQ0204632.1"/>
    <property type="molecule type" value="Genomic_DNA"/>
</dbReference>
<keyword evidence="1" id="KW-0805">Transcription regulation</keyword>
<evidence type="ECO:0000256" key="2">
    <source>
        <dbReference type="ARBA" id="ARBA00023125"/>
    </source>
</evidence>
<keyword evidence="2" id="KW-0238">DNA-binding</keyword>
<comment type="caution">
    <text evidence="5">The sequence shown here is derived from an EMBL/GenBank/DDBJ whole genome shotgun (WGS) entry which is preliminary data.</text>
</comment>
<evidence type="ECO:0000313" key="5">
    <source>
        <dbReference type="EMBL" id="MDQ0204632.1"/>
    </source>
</evidence>
<dbReference type="InterPro" id="IPR028978">
    <property type="entry name" value="Chorismate_lyase_/UTRA_dom_sf"/>
</dbReference>